<sequence length="570" mass="63491">MKIGANMKIVVRADASLTMGSGHIMRCLTLADRLKQQGHDITFICRAHDGHLADLIGQKGFAVQLLAKGDTADFITQHAHSEWLGASESDDFAQCQPMLQALKPDWLIIDHYAIGKNWEQQAKRLLPNLKILAIDDLADRTHDCEILLDQNFGRKNEDYQPLVPSHCQCLLGTRYTLLRDEFANWRAISLNRRKSVQPPNNILVNLGGVDNDNVTLKILQSLNTFVQQSEQSFNVTVVMGKTAPHIKSVQRFAKHASFACAVLVNVTNMAELMANADLAIGAAGSTTWERCCLGLPMVLIVLADNQQVIAKALADKNLVKVVTDMATLDEQLPLLLSELADNYKKFSRQSAKLVDGQGAKRVAHWIEFAQKFQHCQVRQATQADSQMIWQWRNHIEVRRWMFGQDEIALADHDKWYRKQLDHANVHLLVFETDGSKGGEPMGLVNVTQMTVDKYQTLQLANTHTPNPNASNPNSLSANEKTASWGFYLSPNSPKGQGLGFALAVLAIARIFNTTAIGKITAQVLAYNTASLALHRKLGFSETGVLQQHFGVGEKVYDVVEFELKSQDFLF</sequence>
<evidence type="ECO:0000259" key="4">
    <source>
        <dbReference type="Pfam" id="PF13302"/>
    </source>
</evidence>
<dbReference type="Proteomes" id="UP000229340">
    <property type="component" value="Chromosome"/>
</dbReference>
<dbReference type="Gene3D" id="3.40.630.30">
    <property type="match status" value="1"/>
</dbReference>
<keyword evidence="5" id="KW-0378">Hydrolase</keyword>
<dbReference type="STRING" id="34062.AXE82_03505"/>
<dbReference type="SUPFAM" id="SSF53756">
    <property type="entry name" value="UDP-Glycosyltransferase/glycogen phosphorylase"/>
    <property type="match status" value="1"/>
</dbReference>
<dbReference type="GO" id="GO:0016787">
    <property type="term" value="F:hydrolase activity"/>
    <property type="evidence" value="ECO:0007669"/>
    <property type="project" value="UniProtKB-KW"/>
</dbReference>
<evidence type="ECO:0000313" key="5">
    <source>
        <dbReference type="EMBL" id="ATR79084.1"/>
    </source>
</evidence>
<reference evidence="6" key="1">
    <citation type="submission" date="2017-11" db="EMBL/GenBank/DDBJ databases">
        <title>Complete genome sequence of Moraxella osloensis NP7 isolated from human skin.</title>
        <authorList>
            <person name="Lee K."/>
            <person name="Lim J.Y."/>
            <person name="Hwang I."/>
        </authorList>
    </citation>
    <scope>NUCLEOTIDE SEQUENCE [LARGE SCALE GENOMIC DNA]</scope>
    <source>
        <strain evidence="6">NP7</strain>
    </source>
</reference>
<evidence type="ECO:0000256" key="1">
    <source>
        <dbReference type="PIRSR" id="PIRSR620023-1"/>
    </source>
</evidence>
<dbReference type="Gene3D" id="3.40.50.2000">
    <property type="entry name" value="Glycogen Phosphorylase B"/>
    <property type="match status" value="1"/>
</dbReference>
<feature type="binding site" evidence="2">
    <location>
        <position position="289"/>
    </location>
    <ligand>
        <name>substrate</name>
    </ligand>
</feature>
<dbReference type="NCBIfam" id="TIGR03590">
    <property type="entry name" value="PseG"/>
    <property type="match status" value="1"/>
</dbReference>
<protein>
    <submittedName>
        <fullName evidence="5">UDP-2,4-diacetamido-2,4, 6-trideoxy-beta-L-altropyranose hydrolase</fullName>
    </submittedName>
</protein>
<dbReference type="InterPro" id="IPR020023">
    <property type="entry name" value="PseG"/>
</dbReference>
<dbReference type="AlphaFoldDB" id="A0A2D2LVP3"/>
<dbReference type="InterPro" id="IPR007235">
    <property type="entry name" value="Glyco_trans_28_C"/>
</dbReference>
<organism evidence="5 6">
    <name type="scientific">Faucicola osloensis</name>
    <name type="common">Moraxella osloensis</name>
    <dbReference type="NCBI Taxonomy" id="34062"/>
    <lineage>
        <taxon>Bacteria</taxon>
        <taxon>Pseudomonadati</taxon>
        <taxon>Pseudomonadota</taxon>
        <taxon>Gammaproteobacteria</taxon>
        <taxon>Moraxellales</taxon>
        <taxon>Moraxellaceae</taxon>
        <taxon>Faucicola</taxon>
    </lineage>
</organism>
<evidence type="ECO:0000313" key="6">
    <source>
        <dbReference type="Proteomes" id="UP000229340"/>
    </source>
</evidence>
<feature type="domain" description="Glycosyl transferase family 28 C-terminal" evidence="3">
    <location>
        <begin position="228"/>
        <end position="350"/>
    </location>
</feature>
<feature type="binding site" evidence="2">
    <location>
        <position position="179"/>
    </location>
    <ligand>
        <name>substrate</name>
    </ligand>
</feature>
<name>A0A2D2LVP3_FAUOS</name>
<proteinExistence type="predicted"/>
<dbReference type="SUPFAM" id="SSF55729">
    <property type="entry name" value="Acyl-CoA N-acyltransferases (Nat)"/>
    <property type="match status" value="1"/>
</dbReference>
<accession>A0A2D2LVP3</accession>
<feature type="domain" description="N-acetyltransferase" evidence="4">
    <location>
        <begin position="377"/>
        <end position="539"/>
    </location>
</feature>
<dbReference type="Pfam" id="PF13302">
    <property type="entry name" value="Acetyltransf_3"/>
    <property type="match status" value="1"/>
</dbReference>
<dbReference type="Gene3D" id="3.40.50.11190">
    <property type="match status" value="1"/>
</dbReference>
<evidence type="ECO:0000256" key="2">
    <source>
        <dbReference type="PIRSR" id="PIRSR620023-2"/>
    </source>
</evidence>
<feature type="active site" description="Proton acceptor" evidence="1">
    <location>
        <position position="23"/>
    </location>
</feature>
<dbReference type="PANTHER" id="PTHR21015">
    <property type="entry name" value="UDP-N-ACETYLGLUCOSAMINE--N-ACETYLMURAMYL-(PENTAPEPTIDE) PYROPHOSPHORYL-UNDECAPRENOL N-ACETYLGLUCOSAMINE TRANSFERASE 1"/>
    <property type="match status" value="1"/>
</dbReference>
<dbReference type="InterPro" id="IPR016181">
    <property type="entry name" value="Acyl_CoA_acyltransferase"/>
</dbReference>
<dbReference type="Pfam" id="PF04101">
    <property type="entry name" value="Glyco_tran_28_C"/>
    <property type="match status" value="1"/>
</dbReference>
<dbReference type="EMBL" id="CP024443">
    <property type="protein sequence ID" value="ATR79084.1"/>
    <property type="molecule type" value="Genomic_DNA"/>
</dbReference>
<evidence type="ECO:0000259" key="3">
    <source>
        <dbReference type="Pfam" id="PF04101"/>
    </source>
</evidence>
<dbReference type="GO" id="GO:0016758">
    <property type="term" value="F:hexosyltransferase activity"/>
    <property type="evidence" value="ECO:0007669"/>
    <property type="project" value="InterPro"/>
</dbReference>
<dbReference type="InterPro" id="IPR000182">
    <property type="entry name" value="GNAT_dom"/>
</dbReference>
<gene>
    <name evidence="5" type="primary">pseG</name>
    <name evidence="5" type="ORF">NP7_07390</name>
</gene>
<dbReference type="GO" id="GO:0016747">
    <property type="term" value="F:acyltransferase activity, transferring groups other than amino-acyl groups"/>
    <property type="evidence" value="ECO:0007669"/>
    <property type="project" value="InterPro"/>
</dbReference>
<dbReference type="PANTHER" id="PTHR21015:SF22">
    <property type="entry name" value="GLYCOSYLTRANSFERASE"/>
    <property type="match status" value="1"/>
</dbReference>